<evidence type="ECO:0000313" key="8">
    <source>
        <dbReference type="EMBL" id="CAF2072659.1"/>
    </source>
</evidence>
<dbReference type="Proteomes" id="UP000663856">
    <property type="component" value="Unassembled WGS sequence"/>
</dbReference>
<evidence type="ECO:0000256" key="1">
    <source>
        <dbReference type="ARBA" id="ARBA00022723"/>
    </source>
</evidence>
<dbReference type="Pfam" id="PF13639">
    <property type="entry name" value="zf-RING_2"/>
    <property type="match status" value="1"/>
</dbReference>
<keyword evidence="3" id="KW-0862">Zinc</keyword>
<dbReference type="SMART" id="SM00184">
    <property type="entry name" value="RING"/>
    <property type="match status" value="1"/>
</dbReference>
<feature type="domain" description="RanBP2-type" evidence="7">
    <location>
        <begin position="78"/>
        <end position="107"/>
    </location>
</feature>
<keyword evidence="1" id="KW-0479">Metal-binding</keyword>
<feature type="region of interest" description="Disordered" evidence="5">
    <location>
        <begin position="114"/>
        <end position="135"/>
    </location>
</feature>
<name>A0A816RKY0_9BILA</name>
<reference evidence="8" key="1">
    <citation type="submission" date="2021-02" db="EMBL/GenBank/DDBJ databases">
        <authorList>
            <person name="Nowell W R."/>
        </authorList>
    </citation>
    <scope>NUCLEOTIDE SEQUENCE</scope>
</reference>
<sequence>MSTTIGKCSICQKSLYNDNKIQVTASCGHKFHRECTQQRFIKWKSNECPICRRESALSDVFARRNKSRSSDAKEKEKNENQWQCLVCSMKNSASSRQCQTCDVPKTSSSSIIVAPKSTKITKQPSDEKSSVHIPV</sequence>
<dbReference type="AlphaFoldDB" id="A0A816RKY0"/>
<accession>A0A816RKY0</accession>
<proteinExistence type="predicted"/>
<dbReference type="InterPro" id="IPR013083">
    <property type="entry name" value="Znf_RING/FYVE/PHD"/>
</dbReference>
<evidence type="ECO:0000256" key="3">
    <source>
        <dbReference type="ARBA" id="ARBA00022833"/>
    </source>
</evidence>
<dbReference type="InterPro" id="IPR036443">
    <property type="entry name" value="Znf_RanBP2_sf"/>
</dbReference>
<evidence type="ECO:0000256" key="5">
    <source>
        <dbReference type="SAM" id="MobiDB-lite"/>
    </source>
</evidence>
<dbReference type="PROSITE" id="PS50199">
    <property type="entry name" value="ZF_RANBP2_2"/>
    <property type="match status" value="1"/>
</dbReference>
<feature type="compositionally biased region" description="Basic and acidic residues" evidence="5">
    <location>
        <begin position="124"/>
        <end position="135"/>
    </location>
</feature>
<evidence type="ECO:0000313" key="9">
    <source>
        <dbReference type="Proteomes" id="UP000663856"/>
    </source>
</evidence>
<evidence type="ECO:0000259" key="7">
    <source>
        <dbReference type="PROSITE" id="PS50199"/>
    </source>
</evidence>
<dbReference type="SMART" id="SM00547">
    <property type="entry name" value="ZnF_RBZ"/>
    <property type="match status" value="1"/>
</dbReference>
<gene>
    <name evidence="8" type="ORF">WKI299_LOCUS14461</name>
</gene>
<dbReference type="PROSITE" id="PS50089">
    <property type="entry name" value="ZF_RING_2"/>
    <property type="match status" value="1"/>
</dbReference>
<dbReference type="CDD" id="cd16448">
    <property type="entry name" value="RING-H2"/>
    <property type="match status" value="1"/>
</dbReference>
<dbReference type="SUPFAM" id="SSF57850">
    <property type="entry name" value="RING/U-box"/>
    <property type="match status" value="1"/>
</dbReference>
<evidence type="ECO:0000256" key="2">
    <source>
        <dbReference type="ARBA" id="ARBA00022771"/>
    </source>
</evidence>
<dbReference type="Gene3D" id="4.10.1060.10">
    <property type="entry name" value="Zinc finger, RanBP2-type"/>
    <property type="match status" value="1"/>
</dbReference>
<keyword evidence="2 4" id="KW-0863">Zinc-finger</keyword>
<protein>
    <recommendedName>
        <fullName evidence="10">RanBP-type and C3HC4-type zinc finger-containing protein 1</fullName>
    </recommendedName>
</protein>
<dbReference type="EMBL" id="CAJNRF010005639">
    <property type="protein sequence ID" value="CAF2072659.1"/>
    <property type="molecule type" value="Genomic_DNA"/>
</dbReference>
<evidence type="ECO:0000259" key="6">
    <source>
        <dbReference type="PROSITE" id="PS50089"/>
    </source>
</evidence>
<dbReference type="PROSITE" id="PS01358">
    <property type="entry name" value="ZF_RANBP2_1"/>
    <property type="match status" value="1"/>
</dbReference>
<dbReference type="InterPro" id="IPR001841">
    <property type="entry name" value="Znf_RING"/>
</dbReference>
<feature type="domain" description="RING-type" evidence="6">
    <location>
        <begin position="8"/>
        <end position="52"/>
    </location>
</feature>
<dbReference type="GO" id="GO:0008270">
    <property type="term" value="F:zinc ion binding"/>
    <property type="evidence" value="ECO:0007669"/>
    <property type="project" value="UniProtKB-KW"/>
</dbReference>
<dbReference type="Gene3D" id="3.30.40.10">
    <property type="entry name" value="Zinc/RING finger domain, C3HC4 (zinc finger)"/>
    <property type="match status" value="1"/>
</dbReference>
<evidence type="ECO:0000256" key="4">
    <source>
        <dbReference type="PROSITE-ProRule" id="PRU00322"/>
    </source>
</evidence>
<dbReference type="InterPro" id="IPR001876">
    <property type="entry name" value="Znf_RanBP2"/>
</dbReference>
<evidence type="ECO:0008006" key="10">
    <source>
        <dbReference type="Google" id="ProtNLM"/>
    </source>
</evidence>
<organism evidence="8 9">
    <name type="scientific">Rotaria magnacalcarata</name>
    <dbReference type="NCBI Taxonomy" id="392030"/>
    <lineage>
        <taxon>Eukaryota</taxon>
        <taxon>Metazoa</taxon>
        <taxon>Spiralia</taxon>
        <taxon>Gnathifera</taxon>
        <taxon>Rotifera</taxon>
        <taxon>Eurotatoria</taxon>
        <taxon>Bdelloidea</taxon>
        <taxon>Philodinida</taxon>
        <taxon>Philodinidae</taxon>
        <taxon>Rotaria</taxon>
    </lineage>
</organism>
<comment type="caution">
    <text evidence="8">The sequence shown here is derived from an EMBL/GenBank/DDBJ whole genome shotgun (WGS) entry which is preliminary data.</text>
</comment>
<dbReference type="SUPFAM" id="SSF90209">
    <property type="entry name" value="Ran binding protein zinc finger-like"/>
    <property type="match status" value="1"/>
</dbReference>